<keyword evidence="3" id="KW-0998">Cell outer membrane</keyword>
<dbReference type="EC" id="1.97.1.12" evidence="4"/>
<dbReference type="GO" id="GO:0009279">
    <property type="term" value="C:cell outer membrane"/>
    <property type="evidence" value="ECO:0007669"/>
    <property type="project" value="UniProtKB-SubCell"/>
</dbReference>
<dbReference type="InterPro" id="IPR006665">
    <property type="entry name" value="OmpA-like"/>
</dbReference>
<dbReference type="PANTHER" id="PTHR30329:SF21">
    <property type="entry name" value="LIPOPROTEIN YIAD-RELATED"/>
    <property type="match status" value="1"/>
</dbReference>
<dbReference type="GeneID" id="97179610"/>
<proteinExistence type="predicted"/>
<evidence type="ECO:0000256" key="3">
    <source>
        <dbReference type="ARBA" id="ARBA00023237"/>
    </source>
</evidence>
<dbReference type="SUPFAM" id="SSF103088">
    <property type="entry name" value="OmpA-like"/>
    <property type="match status" value="1"/>
</dbReference>
<dbReference type="InterPro" id="IPR050330">
    <property type="entry name" value="Bact_OuterMem_StrucFunc"/>
</dbReference>
<evidence type="ECO:0000313" key="5">
    <source>
        <dbReference type="Proteomes" id="UP000251241"/>
    </source>
</evidence>
<comment type="subcellular location">
    <subcellularLocation>
        <location evidence="1">Cell outer membrane</location>
    </subcellularLocation>
</comment>
<dbReference type="PANTHER" id="PTHR30329">
    <property type="entry name" value="STATOR ELEMENT OF FLAGELLAR MOTOR COMPLEX"/>
    <property type="match status" value="1"/>
</dbReference>
<dbReference type="Proteomes" id="UP000251241">
    <property type="component" value="Unassembled WGS sequence"/>
</dbReference>
<dbReference type="PROSITE" id="PS51123">
    <property type="entry name" value="OMPA_2"/>
    <property type="match status" value="1"/>
</dbReference>
<accession>A0A2X2JKN6</accession>
<sequence>MAHLEVKPKNGAPWWLWLLLSLIALGLVLYFINRSNSGARLNETSSDTTVNSSAPQGDTLATTVPEWNSIDFNSAESSDPNITDKDIRVRSSDAYTIYSLGENILFATDKNTLESTAEAKLNQISAALNKNFKGAYVGVFGNTDSTGTVSHNKQLGVERATAVKDWLVKRGNIAQEKISIHSRGEKAPVANNETASGRNQNRNVEIVVFRNK</sequence>
<evidence type="ECO:0000256" key="1">
    <source>
        <dbReference type="ARBA" id="ARBA00004442"/>
    </source>
</evidence>
<dbReference type="PRINTS" id="PR01021">
    <property type="entry name" value="OMPADOMAIN"/>
</dbReference>
<evidence type="ECO:0000313" key="4">
    <source>
        <dbReference type="EMBL" id="SPZ92706.1"/>
    </source>
</evidence>
<keyword evidence="4" id="KW-0560">Oxidoreductase</keyword>
<dbReference type="Gene3D" id="3.30.1330.60">
    <property type="entry name" value="OmpA-like domain"/>
    <property type="match status" value="1"/>
</dbReference>
<keyword evidence="2" id="KW-0472">Membrane</keyword>
<dbReference type="InterPro" id="IPR006664">
    <property type="entry name" value="OMP_bac"/>
</dbReference>
<gene>
    <name evidence="4" type="primary">psaB</name>
    <name evidence="4" type="ORF">NCTC11343_04694</name>
</gene>
<dbReference type="GO" id="GO:0016491">
    <property type="term" value="F:oxidoreductase activity"/>
    <property type="evidence" value="ECO:0007669"/>
    <property type="project" value="UniProtKB-KW"/>
</dbReference>
<protein>
    <submittedName>
        <fullName evidence="4">Photosystem I P700 chlorophyll a apoprotein A2</fullName>
        <ecNumber evidence="4">1.97.1.12</ecNumber>
    </submittedName>
</protein>
<dbReference type="Pfam" id="PF00691">
    <property type="entry name" value="OmpA"/>
    <property type="match status" value="1"/>
</dbReference>
<dbReference type="CDD" id="cd07185">
    <property type="entry name" value="OmpA_C-like"/>
    <property type="match status" value="1"/>
</dbReference>
<name>A0A2X2JKN6_SPHMU</name>
<dbReference type="RefSeq" id="WP_112376551.1">
    <property type="nucleotide sequence ID" value="NZ_CP069793.1"/>
</dbReference>
<reference evidence="4 5" key="1">
    <citation type="submission" date="2018-06" db="EMBL/GenBank/DDBJ databases">
        <authorList>
            <consortium name="Pathogen Informatics"/>
            <person name="Doyle S."/>
        </authorList>
    </citation>
    <scope>NUCLEOTIDE SEQUENCE [LARGE SCALE GENOMIC DNA]</scope>
    <source>
        <strain evidence="4 5">NCTC11343</strain>
    </source>
</reference>
<dbReference type="AlphaFoldDB" id="A0A2X2JKN6"/>
<evidence type="ECO:0000256" key="2">
    <source>
        <dbReference type="ARBA" id="ARBA00023136"/>
    </source>
</evidence>
<dbReference type="InterPro" id="IPR036737">
    <property type="entry name" value="OmpA-like_sf"/>
</dbReference>
<organism evidence="4 5">
    <name type="scientific">Sphingobacterium multivorum</name>
    <dbReference type="NCBI Taxonomy" id="28454"/>
    <lineage>
        <taxon>Bacteria</taxon>
        <taxon>Pseudomonadati</taxon>
        <taxon>Bacteroidota</taxon>
        <taxon>Sphingobacteriia</taxon>
        <taxon>Sphingobacteriales</taxon>
        <taxon>Sphingobacteriaceae</taxon>
        <taxon>Sphingobacterium</taxon>
    </lineage>
</organism>
<dbReference type="EMBL" id="UAUU01000011">
    <property type="protein sequence ID" value="SPZ92706.1"/>
    <property type="molecule type" value="Genomic_DNA"/>
</dbReference>